<dbReference type="AlphaFoldDB" id="A0A0K8RLW4"/>
<keyword evidence="2" id="KW-1133">Transmembrane helix</keyword>
<evidence type="ECO:0000256" key="1">
    <source>
        <dbReference type="SAM" id="MobiDB-lite"/>
    </source>
</evidence>
<feature type="region of interest" description="Disordered" evidence="1">
    <location>
        <begin position="23"/>
        <end position="45"/>
    </location>
</feature>
<keyword evidence="3" id="KW-0436">Ligase</keyword>
<proteinExistence type="evidence at transcript level"/>
<dbReference type="GO" id="GO:0016874">
    <property type="term" value="F:ligase activity"/>
    <property type="evidence" value="ECO:0007669"/>
    <property type="project" value="UniProtKB-KW"/>
</dbReference>
<keyword evidence="2" id="KW-0812">Transmembrane</keyword>
<protein>
    <submittedName>
        <fullName evidence="3">Putative ubiquitin protein ligase</fullName>
    </submittedName>
</protein>
<sequence length="94" mass="10056">MPRHSQGQLESCPDHFQSSAVHMFSTHRLQPSGPTGGQHCHSVHAAARGARPHCPALDKALCHISLANQLVVAMTLIIAVYTPPSLPPPPPPLF</sequence>
<organism evidence="3">
    <name type="scientific">Ixodes ricinus</name>
    <name type="common">Common tick</name>
    <name type="synonym">Acarus ricinus</name>
    <dbReference type="NCBI Taxonomy" id="34613"/>
    <lineage>
        <taxon>Eukaryota</taxon>
        <taxon>Metazoa</taxon>
        <taxon>Ecdysozoa</taxon>
        <taxon>Arthropoda</taxon>
        <taxon>Chelicerata</taxon>
        <taxon>Arachnida</taxon>
        <taxon>Acari</taxon>
        <taxon>Parasitiformes</taxon>
        <taxon>Ixodida</taxon>
        <taxon>Ixodoidea</taxon>
        <taxon>Ixodidae</taxon>
        <taxon>Ixodinae</taxon>
        <taxon>Ixodes</taxon>
    </lineage>
</organism>
<evidence type="ECO:0000256" key="2">
    <source>
        <dbReference type="SAM" id="Phobius"/>
    </source>
</evidence>
<feature type="transmembrane region" description="Helical" evidence="2">
    <location>
        <begin position="60"/>
        <end position="81"/>
    </location>
</feature>
<reference evidence="3" key="1">
    <citation type="submission" date="2012-12" db="EMBL/GenBank/DDBJ databases">
        <title>Identification and characterization of a phenylalanine ammonia-lyase gene family in Isatis indigotica Fort.</title>
        <authorList>
            <person name="Liu Q."/>
            <person name="Chen J."/>
            <person name="Zhou X."/>
            <person name="Di P."/>
            <person name="Xiao Y."/>
            <person name="Xuan H."/>
            <person name="Zhang L."/>
            <person name="Chen W."/>
        </authorList>
    </citation>
    <scope>NUCLEOTIDE SEQUENCE</scope>
    <source>
        <tissue evidence="3">Salivary gland</tissue>
    </source>
</reference>
<accession>A0A0K8RLW4</accession>
<name>A0A0K8RLW4_IXORI</name>
<dbReference type="EMBL" id="GADI01001728">
    <property type="protein sequence ID" value="JAA72080.1"/>
    <property type="molecule type" value="mRNA"/>
</dbReference>
<evidence type="ECO:0000313" key="3">
    <source>
        <dbReference type="EMBL" id="JAA72080.1"/>
    </source>
</evidence>
<keyword evidence="2" id="KW-0472">Membrane</keyword>